<evidence type="ECO:0000313" key="2">
    <source>
        <dbReference type="EMBL" id="QBM86804.1"/>
    </source>
</evidence>
<keyword evidence="3" id="KW-1185">Reference proteome</keyword>
<reference evidence="3" key="1">
    <citation type="submission" date="2019-03" db="EMBL/GenBank/DDBJ databases">
        <title>Snf2 controls pulcherriminic acid biosynthesis and connects pigmentation and antifungal activity of the yeast Metschnikowia pulcherrima.</title>
        <authorList>
            <person name="Gore-Lloyd D."/>
            <person name="Sumann I."/>
            <person name="Brachmann A.O."/>
            <person name="Schneeberger K."/>
            <person name="Ortiz-Merino R.A."/>
            <person name="Moreno-Beltran M."/>
            <person name="Schlaefli M."/>
            <person name="Kirner P."/>
            <person name="Santos Kron A."/>
            <person name="Wolfe K.H."/>
            <person name="Piel J."/>
            <person name="Ahrens C.H."/>
            <person name="Henk D."/>
            <person name="Freimoser F.M."/>
        </authorList>
    </citation>
    <scope>NUCLEOTIDE SEQUENCE [LARGE SCALE GENOMIC DNA]</scope>
    <source>
        <strain evidence="3">APC 1.2</strain>
    </source>
</reference>
<gene>
    <name evidence="2" type="ORF">METSCH_A14510</name>
</gene>
<proteinExistence type="predicted"/>
<accession>A0A4P6XMG9</accession>
<dbReference type="EMBL" id="CP034456">
    <property type="protein sequence ID" value="QBM86804.1"/>
    <property type="molecule type" value="Genomic_DNA"/>
</dbReference>
<protein>
    <submittedName>
        <fullName evidence="2">Uncharacterized protein</fullName>
    </submittedName>
</protein>
<dbReference type="Proteomes" id="UP000292447">
    <property type="component" value="Chromosome I"/>
</dbReference>
<evidence type="ECO:0000256" key="1">
    <source>
        <dbReference type="SAM" id="MobiDB-lite"/>
    </source>
</evidence>
<organism evidence="2 3">
    <name type="scientific">Metschnikowia aff. pulcherrima</name>
    <dbReference type="NCBI Taxonomy" id="2163413"/>
    <lineage>
        <taxon>Eukaryota</taxon>
        <taxon>Fungi</taxon>
        <taxon>Dikarya</taxon>
        <taxon>Ascomycota</taxon>
        <taxon>Saccharomycotina</taxon>
        <taxon>Pichiomycetes</taxon>
        <taxon>Metschnikowiaceae</taxon>
        <taxon>Metschnikowia</taxon>
    </lineage>
</organism>
<feature type="region of interest" description="Disordered" evidence="1">
    <location>
        <begin position="134"/>
        <end position="160"/>
    </location>
</feature>
<evidence type="ECO:0000313" key="3">
    <source>
        <dbReference type="Proteomes" id="UP000292447"/>
    </source>
</evidence>
<dbReference type="AlphaFoldDB" id="A0A4P6XMG9"/>
<feature type="compositionally biased region" description="Polar residues" evidence="1">
    <location>
        <begin position="136"/>
        <end position="152"/>
    </location>
</feature>
<name>A0A4P6XMG9_9ASCO</name>
<sequence length="205" mass="22100">MRGRASREAHQNTELNHIKIYMKKAKPTVTYIRTLQILKRNPWISDIEELQGMMSLDLETSGVSSTSGLLELSTLGHNLRSLVLVRTEAEVSDSLSGVSWASDKDSVLTLRGSQSQLVQGDSLTTSLENLGLGAASESQSSDGGLGNLQQSDVVGDGTNNNNSLLGSTLLSDNGGDLGKRHRWSVDLGQEQRLQHNLVEWGVGTA</sequence>